<dbReference type="PROSITE" id="PS50048">
    <property type="entry name" value="ZN2_CY6_FUNGAL_2"/>
    <property type="match status" value="1"/>
</dbReference>
<feature type="region of interest" description="Disordered" evidence="3">
    <location>
        <begin position="350"/>
        <end position="375"/>
    </location>
</feature>
<dbReference type="PANTHER" id="PTHR47431:SF2">
    <property type="entry name" value="ZN(II)2CYS6 TRANSCRIPTION FACTOR (EUROFUNG)"/>
    <property type="match status" value="1"/>
</dbReference>
<name>A0A2N6NU44_BEABA</name>
<keyword evidence="1" id="KW-0479">Metal-binding</keyword>
<dbReference type="Pfam" id="PF00172">
    <property type="entry name" value="Zn_clus"/>
    <property type="match status" value="1"/>
</dbReference>
<dbReference type="GO" id="GO:0006351">
    <property type="term" value="P:DNA-templated transcription"/>
    <property type="evidence" value="ECO:0007669"/>
    <property type="project" value="InterPro"/>
</dbReference>
<dbReference type="GO" id="GO:0000981">
    <property type="term" value="F:DNA-binding transcription factor activity, RNA polymerase II-specific"/>
    <property type="evidence" value="ECO:0007669"/>
    <property type="project" value="InterPro"/>
</dbReference>
<evidence type="ECO:0000259" key="4">
    <source>
        <dbReference type="PROSITE" id="PS50048"/>
    </source>
</evidence>
<dbReference type="PANTHER" id="PTHR47431">
    <property type="entry name" value="ZN(II)2CYS6 TRANSCRIPTION FACTOR (EUROFUNG)-RELATED"/>
    <property type="match status" value="1"/>
</dbReference>
<dbReference type="InterPro" id="IPR036864">
    <property type="entry name" value="Zn2-C6_fun-type_DNA-bd_sf"/>
</dbReference>
<proteinExistence type="predicted"/>
<sequence length="669" mass="72330">MAGSVACTECRRSHLKCNLQRPVCARCATNRLSCTYLPSRRGGRRVPREQAVCPPSADRPRAVATPTPASPAWPTPAAVRSEGRDGGGGGGGGGDANHGRSPAPSLSNPGSGSGSGSYSSGSLASHRPPPPNEGSSAQQQQQQPYVPEARLVHLYYTFFHQAHPILVPAASYNRQDQPDYLHQVVRFIGSHYSKVLRGDDFLEQTTVLLSRDERSPAMVQALLLFSITMSARNSRREAVAALSRAVSLALDLGMSRADFAVRYSDGSDLQTESLRRTWWELYIWEIYLALPDGKFTLRCSDVDGGAYLPCEEAAYAPSSLSSSSSSASQRGPLSPPRTFSAFRARLFSNPEGDSDDNGSTEQQPPSSSSQPPSHFSSYSYRIEAFHILARVMVLNTLHETHPDHLQSVVNMIVSWGHLLPPCKVDVVDMYGNIDEMLFQAQFTIHYAAALLHVPRSNLRPKFPDLPSTICPETPVRLSPSLTRHIHDVKATEASKELSNLLSVHSRPEGYSPSMIPGAVLSGLVQLAAAEAHASECFEHHQNRAILVLATLSILKMQWATAREAYSHVKAAAAAHMTVAAACVTASQPVAAAAAAQQPSQVQQAFGSADTRMYDEPNTNAAYNANAMDTTMSSSTMDPIDRIFMAGLLSPHIDPTCGEPLALNQFANFD</sequence>
<accession>A0A2N6NU44</accession>
<dbReference type="InterPro" id="IPR007219">
    <property type="entry name" value="XnlR_reg_dom"/>
</dbReference>
<dbReference type="EMBL" id="MRVG01000003">
    <property type="protein sequence ID" value="PMB70794.1"/>
    <property type="molecule type" value="Genomic_DNA"/>
</dbReference>
<organism evidence="5 6">
    <name type="scientific">Beauveria bassiana</name>
    <name type="common">White muscardine disease fungus</name>
    <name type="synonym">Tritirachium shiotae</name>
    <dbReference type="NCBI Taxonomy" id="176275"/>
    <lineage>
        <taxon>Eukaryota</taxon>
        <taxon>Fungi</taxon>
        <taxon>Dikarya</taxon>
        <taxon>Ascomycota</taxon>
        <taxon>Pezizomycotina</taxon>
        <taxon>Sordariomycetes</taxon>
        <taxon>Hypocreomycetidae</taxon>
        <taxon>Hypocreales</taxon>
        <taxon>Cordycipitaceae</taxon>
        <taxon>Beauveria</taxon>
    </lineage>
</organism>
<dbReference type="PROSITE" id="PS00463">
    <property type="entry name" value="ZN2_CY6_FUNGAL_1"/>
    <property type="match status" value="1"/>
</dbReference>
<dbReference type="OMA" id="FCYRIEA"/>
<dbReference type="GO" id="GO:0008270">
    <property type="term" value="F:zinc ion binding"/>
    <property type="evidence" value="ECO:0007669"/>
    <property type="project" value="InterPro"/>
</dbReference>
<dbReference type="InterPro" id="IPR001138">
    <property type="entry name" value="Zn2Cys6_DnaBD"/>
</dbReference>
<evidence type="ECO:0000313" key="5">
    <source>
        <dbReference type="EMBL" id="PMB70794.1"/>
    </source>
</evidence>
<feature type="domain" description="Zn(2)-C6 fungal-type" evidence="4">
    <location>
        <begin position="6"/>
        <end position="36"/>
    </location>
</feature>
<keyword evidence="2" id="KW-0539">Nucleus</keyword>
<dbReference type="AlphaFoldDB" id="A0A2N6NU44"/>
<feature type="compositionally biased region" description="Low complexity" evidence="3">
    <location>
        <begin position="101"/>
        <end position="125"/>
    </location>
</feature>
<dbReference type="SMART" id="SM00066">
    <property type="entry name" value="GAL4"/>
    <property type="match status" value="1"/>
</dbReference>
<reference evidence="5 6" key="1">
    <citation type="journal article" date="2016" name="Appl. Microbiol. Biotechnol.">
        <title>Characterization of T-DNA insertion mutants with decreased virulence in the entomopathogenic fungus Beauveria bassiana JEF-007.</title>
        <authorList>
            <person name="Kim S."/>
            <person name="Lee S.J."/>
            <person name="Nai Y.S."/>
            <person name="Yu J.S."/>
            <person name="Lee M.R."/>
            <person name="Yang Y.T."/>
            <person name="Kim J.S."/>
        </authorList>
    </citation>
    <scope>NUCLEOTIDE SEQUENCE [LARGE SCALE GENOMIC DNA]</scope>
    <source>
        <strain evidence="5 6">JEF-007</strain>
    </source>
</reference>
<feature type="compositionally biased region" description="Low complexity" evidence="3">
    <location>
        <begin position="362"/>
        <end position="375"/>
    </location>
</feature>
<dbReference type="Pfam" id="PF04082">
    <property type="entry name" value="Fungal_trans"/>
    <property type="match status" value="1"/>
</dbReference>
<evidence type="ECO:0000313" key="6">
    <source>
        <dbReference type="Proteomes" id="UP000235728"/>
    </source>
</evidence>
<dbReference type="GO" id="GO:0003677">
    <property type="term" value="F:DNA binding"/>
    <property type="evidence" value="ECO:0007669"/>
    <property type="project" value="InterPro"/>
</dbReference>
<protein>
    <recommendedName>
        <fullName evidence="4">Zn(2)-C6 fungal-type domain-containing protein</fullName>
    </recommendedName>
</protein>
<dbReference type="CDD" id="cd00067">
    <property type="entry name" value="GAL4"/>
    <property type="match status" value="1"/>
</dbReference>
<feature type="region of interest" description="Disordered" evidence="3">
    <location>
        <begin position="38"/>
        <end position="144"/>
    </location>
</feature>
<dbReference type="Proteomes" id="UP000235728">
    <property type="component" value="Unassembled WGS sequence"/>
</dbReference>
<dbReference type="Gene3D" id="4.10.240.10">
    <property type="entry name" value="Zn(2)-C6 fungal-type DNA-binding domain"/>
    <property type="match status" value="1"/>
</dbReference>
<comment type="caution">
    <text evidence="5">The sequence shown here is derived from an EMBL/GenBank/DDBJ whole genome shotgun (WGS) entry which is preliminary data.</text>
</comment>
<evidence type="ECO:0000256" key="3">
    <source>
        <dbReference type="SAM" id="MobiDB-lite"/>
    </source>
</evidence>
<evidence type="ECO:0000256" key="1">
    <source>
        <dbReference type="ARBA" id="ARBA00022723"/>
    </source>
</evidence>
<gene>
    <name evidence="5" type="ORF">BM221_003251</name>
</gene>
<evidence type="ECO:0000256" key="2">
    <source>
        <dbReference type="ARBA" id="ARBA00023242"/>
    </source>
</evidence>
<feature type="compositionally biased region" description="Gly residues" evidence="3">
    <location>
        <begin position="86"/>
        <end position="96"/>
    </location>
</feature>
<dbReference type="CDD" id="cd12148">
    <property type="entry name" value="fungal_TF_MHR"/>
    <property type="match status" value="1"/>
</dbReference>
<dbReference type="SUPFAM" id="SSF57701">
    <property type="entry name" value="Zn2/Cys6 DNA-binding domain"/>
    <property type="match status" value="1"/>
</dbReference>